<keyword evidence="2" id="KW-1185">Reference proteome</keyword>
<organism evidence="1 2">
    <name type="scientific">Chitinimonas arctica</name>
    <dbReference type="NCBI Taxonomy" id="2594795"/>
    <lineage>
        <taxon>Bacteria</taxon>
        <taxon>Pseudomonadati</taxon>
        <taxon>Pseudomonadota</taxon>
        <taxon>Betaproteobacteria</taxon>
        <taxon>Neisseriales</taxon>
        <taxon>Chitinibacteraceae</taxon>
        <taxon>Chitinimonas</taxon>
    </lineage>
</organism>
<dbReference type="KEGG" id="cari:FNU76_13470"/>
<dbReference type="EMBL" id="CP041730">
    <property type="protein sequence ID" value="QDQ27291.1"/>
    <property type="molecule type" value="Genomic_DNA"/>
</dbReference>
<dbReference type="Proteomes" id="UP000317550">
    <property type="component" value="Chromosome"/>
</dbReference>
<dbReference type="RefSeq" id="WP_144278684.1">
    <property type="nucleotide sequence ID" value="NZ_CP041730.1"/>
</dbReference>
<name>A0A516SGK0_9NEIS</name>
<protein>
    <recommendedName>
        <fullName evidence="3">RadC-like JAB domain-containing protein</fullName>
    </recommendedName>
</protein>
<gene>
    <name evidence="1" type="ORF">FNU76_13470</name>
</gene>
<evidence type="ECO:0000313" key="1">
    <source>
        <dbReference type="EMBL" id="QDQ27291.1"/>
    </source>
</evidence>
<sequence>MQMGNFSIYDQPAQPADMSTPLKSAVVMFEDSVRYDQLETGAFFDRNGTKLLSKQGKPRQVTFSLSDLANMQGTIFAHNHPGGGCFSPVDVMTACDLQLVELRVVTDQFRFSFRCGGGAWPASTEIVPAIANFSASARNEVKHMQHTGQLPRQHQQAELEFRLWLRVAFHFGLIFNRERS</sequence>
<dbReference type="AlphaFoldDB" id="A0A516SGK0"/>
<proteinExistence type="predicted"/>
<accession>A0A516SGK0</accession>
<dbReference type="OrthoDB" id="8780755at2"/>
<evidence type="ECO:0000313" key="2">
    <source>
        <dbReference type="Proteomes" id="UP000317550"/>
    </source>
</evidence>
<evidence type="ECO:0008006" key="3">
    <source>
        <dbReference type="Google" id="ProtNLM"/>
    </source>
</evidence>
<reference evidence="2" key="1">
    <citation type="submission" date="2019-07" db="EMBL/GenBank/DDBJ databases">
        <title>Chitinimonas sp. nov., isolated from Ny-Alesund, arctica soil.</title>
        <authorList>
            <person name="Xu Q."/>
            <person name="Peng F."/>
        </authorList>
    </citation>
    <scope>NUCLEOTIDE SEQUENCE [LARGE SCALE GENOMIC DNA]</scope>
    <source>
        <strain evidence="2">R3-44</strain>
    </source>
</reference>